<dbReference type="EMBL" id="MN740556">
    <property type="protein sequence ID" value="QHU33111.1"/>
    <property type="molecule type" value="Genomic_DNA"/>
</dbReference>
<dbReference type="AlphaFoldDB" id="A0A6C0LTM5"/>
<accession>A0A6C0LTM5</accession>
<organism evidence="1">
    <name type="scientific">viral metagenome</name>
    <dbReference type="NCBI Taxonomy" id="1070528"/>
    <lineage>
        <taxon>unclassified sequences</taxon>
        <taxon>metagenomes</taxon>
        <taxon>organismal metagenomes</taxon>
    </lineage>
</organism>
<proteinExistence type="predicted"/>
<protein>
    <submittedName>
        <fullName evidence="1">Uncharacterized protein</fullName>
    </submittedName>
</protein>
<name>A0A6C0LTM5_9ZZZZ</name>
<sequence>MSIFMVIYKECRILNYQIFFMFDHKIYDVYNISE</sequence>
<reference evidence="1" key="1">
    <citation type="journal article" date="2020" name="Nature">
        <title>Giant virus diversity and host interactions through global metagenomics.</title>
        <authorList>
            <person name="Schulz F."/>
            <person name="Roux S."/>
            <person name="Paez-Espino D."/>
            <person name="Jungbluth S."/>
            <person name="Walsh D.A."/>
            <person name="Denef V.J."/>
            <person name="McMahon K.D."/>
            <person name="Konstantinidis K.T."/>
            <person name="Eloe-Fadrosh E.A."/>
            <person name="Kyrpides N.C."/>
            <person name="Woyke T."/>
        </authorList>
    </citation>
    <scope>NUCLEOTIDE SEQUENCE</scope>
    <source>
        <strain evidence="1">GVMAG-S-1014582-52</strain>
    </source>
</reference>
<evidence type="ECO:0000313" key="1">
    <source>
        <dbReference type="EMBL" id="QHU33111.1"/>
    </source>
</evidence>